<keyword evidence="2" id="KW-1185">Reference proteome</keyword>
<sequence length="213" mass="23744">MMHCFRVRRKGGSGYVHAPPPFRSSFIVGGNPHSKSIKNVSSYMHPDFTLWTPNPLTPAETLGLPHGLALSPVCQKKCALPSASPWLKYAVSLSNGAVSHHVPIINLQKFLSSISRIEGILKNITQLSLNYTEHLPTSPLNYVPHTHTHTSSSYSRTVLGYSNYVVKPNRVCEIQSKDEIHYEQKAKYKTEGLMGKNETLAGWERHIPISSSR</sequence>
<comment type="caution">
    <text evidence="1">The sequence shown here is derived from an EMBL/GenBank/DDBJ whole genome shotgun (WGS) entry which is preliminary data.</text>
</comment>
<dbReference type="EMBL" id="JAFBMS010000009">
    <property type="protein sequence ID" value="KAG9349204.1"/>
    <property type="molecule type" value="Genomic_DNA"/>
</dbReference>
<gene>
    <name evidence="1" type="ORF">JZ751_027647</name>
</gene>
<organism evidence="1 2">
    <name type="scientific">Albula glossodonta</name>
    <name type="common">roundjaw bonefish</name>
    <dbReference type="NCBI Taxonomy" id="121402"/>
    <lineage>
        <taxon>Eukaryota</taxon>
        <taxon>Metazoa</taxon>
        <taxon>Chordata</taxon>
        <taxon>Craniata</taxon>
        <taxon>Vertebrata</taxon>
        <taxon>Euteleostomi</taxon>
        <taxon>Actinopterygii</taxon>
        <taxon>Neopterygii</taxon>
        <taxon>Teleostei</taxon>
        <taxon>Albuliformes</taxon>
        <taxon>Albulidae</taxon>
        <taxon>Albula</taxon>
    </lineage>
</organism>
<evidence type="ECO:0000313" key="1">
    <source>
        <dbReference type="EMBL" id="KAG9349204.1"/>
    </source>
</evidence>
<evidence type="ECO:0000313" key="2">
    <source>
        <dbReference type="Proteomes" id="UP000824540"/>
    </source>
</evidence>
<protein>
    <submittedName>
        <fullName evidence="1">Uncharacterized protein</fullName>
    </submittedName>
</protein>
<dbReference type="AlphaFoldDB" id="A0A8T2P999"/>
<proteinExistence type="predicted"/>
<feature type="non-terminal residue" evidence="1">
    <location>
        <position position="213"/>
    </location>
</feature>
<dbReference type="Proteomes" id="UP000824540">
    <property type="component" value="Unassembled WGS sequence"/>
</dbReference>
<name>A0A8T2P999_9TELE</name>
<reference evidence="1" key="1">
    <citation type="thesis" date="2021" institute="BYU ScholarsArchive" country="Provo, UT, USA">
        <title>Applications of and Algorithms for Genome Assembly and Genomic Analyses with an Emphasis on Marine Teleosts.</title>
        <authorList>
            <person name="Pickett B.D."/>
        </authorList>
    </citation>
    <scope>NUCLEOTIDE SEQUENCE</scope>
    <source>
        <strain evidence="1">HI-2016</strain>
    </source>
</reference>
<accession>A0A8T2P999</accession>